<dbReference type="InterPro" id="IPR012902">
    <property type="entry name" value="N_methyl_site"/>
</dbReference>
<dbReference type="AlphaFoldDB" id="A0A174V5H9"/>
<dbReference type="NCBIfam" id="TIGR02532">
    <property type="entry name" value="IV_pilin_GFxxxE"/>
    <property type="match status" value="1"/>
</dbReference>
<dbReference type="EMBL" id="CZBO01000006">
    <property type="protein sequence ID" value="CUQ27368.1"/>
    <property type="molecule type" value="Genomic_DNA"/>
</dbReference>
<feature type="transmembrane region" description="Helical" evidence="1">
    <location>
        <begin position="6"/>
        <end position="31"/>
    </location>
</feature>
<proteinExistence type="predicted"/>
<sequence>MKKKGFTLIELIAGLAIFTIIMLSLMSLLGMTIKYNSLNKRTYNSNINSKAFFEMLKSSKFLLPSGAVKNSIDGEYKIGINSKIDIEQFADNLINYNNVGLNSYKVASGNADDFQDLGKEGTLGIKIKWDDPKGVYIIESWAWDVGAGEISEINRKTYLAPK</sequence>
<name>A0A174V5H9_9CLOT</name>
<dbReference type="Pfam" id="PF07963">
    <property type="entry name" value="N_methyl"/>
    <property type="match status" value="1"/>
</dbReference>
<dbReference type="PROSITE" id="PS00409">
    <property type="entry name" value="PROKAR_NTER_METHYL"/>
    <property type="match status" value="1"/>
</dbReference>
<keyword evidence="1" id="KW-0472">Membrane</keyword>
<dbReference type="RefSeq" id="WP_055208509.1">
    <property type="nucleotide sequence ID" value="NZ_CZBO01000006.1"/>
</dbReference>
<gene>
    <name evidence="2" type="ORF">ERS852568_02601</name>
</gene>
<accession>A0A174V5H9</accession>
<protein>
    <recommendedName>
        <fullName evidence="4">Prepilin-type N-terminal cleavage/methylation domain-containing protein</fullName>
    </recommendedName>
</protein>
<evidence type="ECO:0008006" key="4">
    <source>
        <dbReference type="Google" id="ProtNLM"/>
    </source>
</evidence>
<evidence type="ECO:0000256" key="1">
    <source>
        <dbReference type="SAM" id="Phobius"/>
    </source>
</evidence>
<evidence type="ECO:0000313" key="3">
    <source>
        <dbReference type="Proteomes" id="UP000095563"/>
    </source>
</evidence>
<dbReference type="Proteomes" id="UP000095563">
    <property type="component" value="Unassembled WGS sequence"/>
</dbReference>
<evidence type="ECO:0000313" key="2">
    <source>
        <dbReference type="EMBL" id="CUQ27368.1"/>
    </source>
</evidence>
<organism evidence="2 3">
    <name type="scientific">Clostridium baratii</name>
    <dbReference type="NCBI Taxonomy" id="1561"/>
    <lineage>
        <taxon>Bacteria</taxon>
        <taxon>Bacillati</taxon>
        <taxon>Bacillota</taxon>
        <taxon>Clostridia</taxon>
        <taxon>Eubacteriales</taxon>
        <taxon>Clostridiaceae</taxon>
        <taxon>Clostridium</taxon>
    </lineage>
</organism>
<reference evidence="2 3" key="1">
    <citation type="submission" date="2015-09" db="EMBL/GenBank/DDBJ databases">
        <authorList>
            <consortium name="Pathogen Informatics"/>
        </authorList>
    </citation>
    <scope>NUCLEOTIDE SEQUENCE [LARGE SCALE GENOMIC DNA]</scope>
    <source>
        <strain evidence="2 3">2789STDY5834956</strain>
    </source>
</reference>
<keyword evidence="1" id="KW-1133">Transmembrane helix</keyword>
<keyword evidence="1" id="KW-0812">Transmembrane</keyword>